<keyword evidence="2" id="KW-1185">Reference proteome</keyword>
<sequence length="93" mass="9786">MKLRVKYTAQLRSAIKRAEEVIDLPDGSPLSALLIHLANRHDSGRPHLLSDAGQAHASLLVVVNESAVSARDASSVQLCDGDVVLLLPPIAGG</sequence>
<dbReference type="SUPFAM" id="SSF54285">
    <property type="entry name" value="MoaD/ThiS"/>
    <property type="match status" value="1"/>
</dbReference>
<reference evidence="1 2" key="1">
    <citation type="submission" date="2019-02" db="EMBL/GenBank/DDBJ databases">
        <title>Deep-cultivation of Planctomycetes and their phenomic and genomic characterization uncovers novel biology.</title>
        <authorList>
            <person name="Wiegand S."/>
            <person name="Jogler M."/>
            <person name="Boedeker C."/>
            <person name="Pinto D."/>
            <person name="Vollmers J."/>
            <person name="Rivas-Marin E."/>
            <person name="Kohn T."/>
            <person name="Peeters S.H."/>
            <person name="Heuer A."/>
            <person name="Rast P."/>
            <person name="Oberbeckmann S."/>
            <person name="Bunk B."/>
            <person name="Jeske O."/>
            <person name="Meyerdierks A."/>
            <person name="Storesund J.E."/>
            <person name="Kallscheuer N."/>
            <person name="Luecker S."/>
            <person name="Lage O.M."/>
            <person name="Pohl T."/>
            <person name="Merkel B.J."/>
            <person name="Hornburger P."/>
            <person name="Mueller R.-W."/>
            <person name="Bruemmer F."/>
            <person name="Labrenz M."/>
            <person name="Spormann A.M."/>
            <person name="Op den Camp H."/>
            <person name="Overmann J."/>
            <person name="Amann R."/>
            <person name="Jetten M.S.M."/>
            <person name="Mascher T."/>
            <person name="Medema M.H."/>
            <person name="Devos D.P."/>
            <person name="Kaster A.-K."/>
            <person name="Ovreas L."/>
            <person name="Rohde M."/>
            <person name="Galperin M.Y."/>
            <person name="Jogler C."/>
        </authorList>
    </citation>
    <scope>NUCLEOTIDE SEQUENCE [LARGE SCALE GENOMIC DNA]</scope>
    <source>
        <strain evidence="1 2">ETA_A8</strain>
    </source>
</reference>
<dbReference type="InterPro" id="IPR012675">
    <property type="entry name" value="Beta-grasp_dom_sf"/>
</dbReference>
<organism evidence="1 2">
    <name type="scientific">Anatilimnocola aggregata</name>
    <dbReference type="NCBI Taxonomy" id="2528021"/>
    <lineage>
        <taxon>Bacteria</taxon>
        <taxon>Pseudomonadati</taxon>
        <taxon>Planctomycetota</taxon>
        <taxon>Planctomycetia</taxon>
        <taxon>Pirellulales</taxon>
        <taxon>Pirellulaceae</taxon>
        <taxon>Anatilimnocola</taxon>
    </lineage>
</organism>
<dbReference type="InterPro" id="IPR016155">
    <property type="entry name" value="Mopterin_synth/thiamin_S_b"/>
</dbReference>
<protein>
    <submittedName>
        <fullName evidence="1">ThiS family protein</fullName>
    </submittedName>
</protein>
<dbReference type="RefSeq" id="WP_145089862.1">
    <property type="nucleotide sequence ID" value="NZ_CP036274.1"/>
</dbReference>
<dbReference type="EMBL" id="CP036274">
    <property type="protein sequence ID" value="QDU28113.1"/>
    <property type="molecule type" value="Genomic_DNA"/>
</dbReference>
<proteinExistence type="predicted"/>
<dbReference type="InterPro" id="IPR003749">
    <property type="entry name" value="ThiS/MoaD-like"/>
</dbReference>
<evidence type="ECO:0000313" key="1">
    <source>
        <dbReference type="EMBL" id="QDU28113.1"/>
    </source>
</evidence>
<evidence type="ECO:0000313" key="2">
    <source>
        <dbReference type="Proteomes" id="UP000315017"/>
    </source>
</evidence>
<accession>A0A517YCZ5</accession>
<dbReference type="KEGG" id="aagg:ETAA8_32060"/>
<dbReference type="Proteomes" id="UP000315017">
    <property type="component" value="Chromosome"/>
</dbReference>
<gene>
    <name evidence="1" type="ORF">ETAA8_32060</name>
</gene>
<dbReference type="Pfam" id="PF02597">
    <property type="entry name" value="ThiS"/>
    <property type="match status" value="1"/>
</dbReference>
<dbReference type="CDD" id="cd17040">
    <property type="entry name" value="Ubl_MoaD_like"/>
    <property type="match status" value="1"/>
</dbReference>
<dbReference type="OrthoDB" id="279414at2"/>
<dbReference type="Gene3D" id="3.10.20.30">
    <property type="match status" value="1"/>
</dbReference>
<name>A0A517YCZ5_9BACT</name>
<dbReference type="AlphaFoldDB" id="A0A517YCZ5"/>